<evidence type="ECO:0000313" key="1">
    <source>
        <dbReference type="EMBL" id="OLL23501.1"/>
    </source>
</evidence>
<sequence>MMFNMDSNCNRVDYWLISTDRLPSMAQQHYGLLKSLSICPSPPSRFYVVIPFLDELAAFRASGKTIKFYQENQERQRLNQALNEKRAHKVKGKENESQPIITSKKTQWENMKYDVPVADGQK</sequence>
<accession>A0A1U7LLW0</accession>
<evidence type="ECO:0000313" key="2">
    <source>
        <dbReference type="Proteomes" id="UP000186594"/>
    </source>
</evidence>
<protein>
    <submittedName>
        <fullName evidence="1">Uncharacterized protein</fullName>
    </submittedName>
</protein>
<dbReference type="Proteomes" id="UP000186594">
    <property type="component" value="Unassembled WGS sequence"/>
</dbReference>
<keyword evidence="2" id="KW-1185">Reference proteome</keyword>
<proteinExistence type="predicted"/>
<dbReference type="STRING" id="1198029.A0A1U7LLW0"/>
<name>A0A1U7LLW0_NEOID</name>
<dbReference type="AlphaFoldDB" id="A0A1U7LLW0"/>
<gene>
    <name evidence="1" type="ORF">NEOLI_005225</name>
</gene>
<reference evidence="1 2" key="1">
    <citation type="submission" date="2016-04" db="EMBL/GenBank/DDBJ databases">
        <title>Evolutionary innovation and constraint leading to complex multicellularity in the Ascomycota.</title>
        <authorList>
            <person name="Cisse O."/>
            <person name="Nguyen A."/>
            <person name="Hewitt D.A."/>
            <person name="Jedd G."/>
            <person name="Stajich J.E."/>
        </authorList>
    </citation>
    <scope>NUCLEOTIDE SEQUENCE [LARGE SCALE GENOMIC DNA]</scope>
    <source>
        <strain evidence="1 2">DAH-3</strain>
    </source>
</reference>
<dbReference type="EMBL" id="LXFE01001527">
    <property type="protein sequence ID" value="OLL23501.1"/>
    <property type="molecule type" value="Genomic_DNA"/>
</dbReference>
<comment type="caution">
    <text evidence="1">The sequence shown here is derived from an EMBL/GenBank/DDBJ whole genome shotgun (WGS) entry which is preliminary data.</text>
</comment>
<organism evidence="1 2">
    <name type="scientific">Neolecta irregularis (strain DAH-3)</name>
    <dbReference type="NCBI Taxonomy" id="1198029"/>
    <lineage>
        <taxon>Eukaryota</taxon>
        <taxon>Fungi</taxon>
        <taxon>Dikarya</taxon>
        <taxon>Ascomycota</taxon>
        <taxon>Taphrinomycotina</taxon>
        <taxon>Neolectales</taxon>
        <taxon>Neolectaceae</taxon>
        <taxon>Neolecta</taxon>
    </lineage>
</organism>